<dbReference type="Proteomes" id="UP001150538">
    <property type="component" value="Unassembled WGS sequence"/>
</dbReference>
<accession>A0A9W8A3J3</accession>
<feature type="compositionally biased region" description="Low complexity" evidence="1">
    <location>
        <begin position="235"/>
        <end position="246"/>
    </location>
</feature>
<evidence type="ECO:0000313" key="4">
    <source>
        <dbReference type="EMBL" id="KAJ1921711.1"/>
    </source>
</evidence>
<protein>
    <submittedName>
        <fullName evidence="4">Uncharacterized protein</fullName>
    </submittedName>
</protein>
<keyword evidence="2" id="KW-0472">Membrane</keyword>
<keyword evidence="5" id="KW-1185">Reference proteome</keyword>
<comment type="caution">
    <text evidence="4">The sequence shown here is derived from an EMBL/GenBank/DDBJ whole genome shotgun (WGS) entry which is preliminary data.</text>
</comment>
<keyword evidence="2" id="KW-0812">Transmembrane</keyword>
<proteinExistence type="predicted"/>
<sequence>MFHFISMLLCILVIASQAIVVSTPSANTFFTTVISDLMQSCKNISSYFSSTYISVVHDVLFQCPKAETAVSNQYLVIFAGLFLFFSASFFAVAIALYNQQQTLFKYIEIVAKAANDNNVSFKQQFNEIKKSLDSLDAKLAKIVASKPVYSSSSVSTDDNEVAFSSSAKVGQPQETSTILQTPVRNKPSMMLSPVSCSSAKVFQPQETSTIPQTPVCNKPSMMLSPVSCSSAKVFQPQEHQTTPQTPCSNKNRASRSGDVLAEFHQGPTNRKTFLPSPSKSNRLQTSLIHNKSTKLYTPPPPPVFSVNKKHVRGVQKSQDEVYQRDALDNSIAYFDVIADTKQVENLVEQNFDLSLEIKFLEESISDATELLSNEGVERLNKSIQQRNIKAARETSNPDLPAYYKRVETIASTEWAEEGSSHYELWLKCREMAELTRVNLELKSKYKNLMGINDDLFKISSTDSNLN</sequence>
<keyword evidence="3" id="KW-0732">Signal</keyword>
<feature type="region of interest" description="Disordered" evidence="1">
    <location>
        <begin position="234"/>
        <end position="255"/>
    </location>
</feature>
<evidence type="ECO:0000256" key="3">
    <source>
        <dbReference type="SAM" id="SignalP"/>
    </source>
</evidence>
<organism evidence="4 5">
    <name type="scientific">Mycoemilia scoparia</name>
    <dbReference type="NCBI Taxonomy" id="417184"/>
    <lineage>
        <taxon>Eukaryota</taxon>
        <taxon>Fungi</taxon>
        <taxon>Fungi incertae sedis</taxon>
        <taxon>Zoopagomycota</taxon>
        <taxon>Kickxellomycotina</taxon>
        <taxon>Kickxellomycetes</taxon>
        <taxon>Kickxellales</taxon>
        <taxon>Kickxellaceae</taxon>
        <taxon>Mycoemilia</taxon>
    </lineage>
</organism>
<feature type="signal peptide" evidence="3">
    <location>
        <begin position="1"/>
        <end position="18"/>
    </location>
</feature>
<feature type="region of interest" description="Disordered" evidence="1">
    <location>
        <begin position="264"/>
        <end position="283"/>
    </location>
</feature>
<feature type="compositionally biased region" description="Polar residues" evidence="1">
    <location>
        <begin position="266"/>
        <end position="283"/>
    </location>
</feature>
<evidence type="ECO:0000256" key="1">
    <source>
        <dbReference type="SAM" id="MobiDB-lite"/>
    </source>
</evidence>
<evidence type="ECO:0000313" key="5">
    <source>
        <dbReference type="Proteomes" id="UP001150538"/>
    </source>
</evidence>
<dbReference type="EMBL" id="JANBPU010000003">
    <property type="protein sequence ID" value="KAJ1921711.1"/>
    <property type="molecule type" value="Genomic_DNA"/>
</dbReference>
<feature type="chain" id="PRO_5040928723" evidence="3">
    <location>
        <begin position="19"/>
        <end position="466"/>
    </location>
</feature>
<evidence type="ECO:0000256" key="2">
    <source>
        <dbReference type="SAM" id="Phobius"/>
    </source>
</evidence>
<dbReference type="AlphaFoldDB" id="A0A9W8A3J3"/>
<reference evidence="4" key="1">
    <citation type="submission" date="2022-07" db="EMBL/GenBank/DDBJ databases">
        <title>Phylogenomic reconstructions and comparative analyses of Kickxellomycotina fungi.</title>
        <authorList>
            <person name="Reynolds N.K."/>
            <person name="Stajich J.E."/>
            <person name="Barry K."/>
            <person name="Grigoriev I.V."/>
            <person name="Crous P."/>
            <person name="Smith M.E."/>
        </authorList>
    </citation>
    <scope>NUCLEOTIDE SEQUENCE</scope>
    <source>
        <strain evidence="4">NBRC 100468</strain>
    </source>
</reference>
<keyword evidence="2" id="KW-1133">Transmembrane helix</keyword>
<name>A0A9W8A3J3_9FUNG</name>
<feature type="transmembrane region" description="Helical" evidence="2">
    <location>
        <begin position="74"/>
        <end position="97"/>
    </location>
</feature>
<gene>
    <name evidence="4" type="ORF">H4219_000444</name>
</gene>